<evidence type="ECO:0000256" key="1">
    <source>
        <dbReference type="ARBA" id="ARBA00023157"/>
    </source>
</evidence>
<dbReference type="HOGENOM" id="CLU_049894_10_0_1"/>
<dbReference type="SMART" id="SM00034">
    <property type="entry name" value="CLECT"/>
    <property type="match status" value="1"/>
</dbReference>
<dbReference type="RefSeq" id="XP_009061655.1">
    <property type="nucleotide sequence ID" value="XM_009063407.1"/>
</dbReference>
<dbReference type="OrthoDB" id="6271941at2759"/>
<gene>
    <name evidence="4" type="ORF">LOTGIDRAFT_234989</name>
</gene>
<evidence type="ECO:0000313" key="5">
    <source>
        <dbReference type="Proteomes" id="UP000030746"/>
    </source>
</evidence>
<dbReference type="SUPFAM" id="SSF56436">
    <property type="entry name" value="C-type lectin-like"/>
    <property type="match status" value="1"/>
</dbReference>
<dbReference type="GeneID" id="20249712"/>
<organism evidence="4 5">
    <name type="scientific">Lottia gigantea</name>
    <name type="common">Giant owl limpet</name>
    <dbReference type="NCBI Taxonomy" id="225164"/>
    <lineage>
        <taxon>Eukaryota</taxon>
        <taxon>Metazoa</taxon>
        <taxon>Spiralia</taxon>
        <taxon>Lophotrochozoa</taxon>
        <taxon>Mollusca</taxon>
        <taxon>Gastropoda</taxon>
        <taxon>Patellogastropoda</taxon>
        <taxon>Lottioidea</taxon>
        <taxon>Lottiidae</taxon>
        <taxon>Lottia</taxon>
    </lineage>
</organism>
<sequence length="169" mass="19873">MLSWREIAVFVATIAISLAIQDDTHFSESILCEPRCATGFTRFKTQCYVVPDASVTWGDALEFCHTFDSELVRVDDEEEQNFLEGYLTKKRASHFWIAATDLTFEGDWRWCNTMGPVVKTFWGPYQPDNKMNRKGHVQDCVVLSDRTHYRWYDEDCEQKYHFVCEKPIY</sequence>
<dbReference type="PANTHER" id="PTHR22803">
    <property type="entry name" value="MANNOSE, PHOSPHOLIPASE, LECTIN RECEPTOR RELATED"/>
    <property type="match status" value="1"/>
</dbReference>
<dbReference type="PROSITE" id="PS00615">
    <property type="entry name" value="C_TYPE_LECTIN_1"/>
    <property type="match status" value="1"/>
</dbReference>
<dbReference type="PROSITE" id="PS50041">
    <property type="entry name" value="C_TYPE_LECTIN_2"/>
    <property type="match status" value="1"/>
</dbReference>
<evidence type="ECO:0000313" key="4">
    <source>
        <dbReference type="EMBL" id="ESO87767.1"/>
    </source>
</evidence>
<dbReference type="InterPro" id="IPR018378">
    <property type="entry name" value="C-type_lectin_CS"/>
</dbReference>
<keyword evidence="1" id="KW-1015">Disulfide bond</keyword>
<name>V3ZTQ3_LOTGI</name>
<feature type="domain" description="C-type lectin" evidence="3">
    <location>
        <begin position="43"/>
        <end position="165"/>
    </location>
</feature>
<feature type="chain" id="PRO_5004716071" description="C-type lectin domain-containing protein" evidence="2">
    <location>
        <begin position="20"/>
        <end position="169"/>
    </location>
</feature>
<dbReference type="AlphaFoldDB" id="V3ZTQ3"/>
<dbReference type="KEGG" id="lgi:LOTGIDRAFT_234989"/>
<dbReference type="OMA" id="GQDCVEF"/>
<evidence type="ECO:0000256" key="2">
    <source>
        <dbReference type="SAM" id="SignalP"/>
    </source>
</evidence>
<dbReference type="Proteomes" id="UP000030746">
    <property type="component" value="Unassembled WGS sequence"/>
</dbReference>
<dbReference type="InterPro" id="IPR016186">
    <property type="entry name" value="C-type_lectin-like/link_sf"/>
</dbReference>
<dbReference type="CDD" id="cd00037">
    <property type="entry name" value="CLECT"/>
    <property type="match status" value="1"/>
</dbReference>
<protein>
    <recommendedName>
        <fullName evidence="3">C-type lectin domain-containing protein</fullName>
    </recommendedName>
</protein>
<evidence type="ECO:0000259" key="3">
    <source>
        <dbReference type="PROSITE" id="PS50041"/>
    </source>
</evidence>
<dbReference type="InterPro" id="IPR050111">
    <property type="entry name" value="C-type_lectin/snaclec_domain"/>
</dbReference>
<dbReference type="InterPro" id="IPR016187">
    <property type="entry name" value="CTDL_fold"/>
</dbReference>
<proteinExistence type="predicted"/>
<dbReference type="Pfam" id="PF00059">
    <property type="entry name" value="Lectin_C"/>
    <property type="match status" value="1"/>
</dbReference>
<accession>V3ZTQ3</accession>
<feature type="signal peptide" evidence="2">
    <location>
        <begin position="1"/>
        <end position="19"/>
    </location>
</feature>
<keyword evidence="5" id="KW-1185">Reference proteome</keyword>
<keyword evidence="2" id="KW-0732">Signal</keyword>
<dbReference type="InterPro" id="IPR001304">
    <property type="entry name" value="C-type_lectin-like"/>
</dbReference>
<reference evidence="4 5" key="1">
    <citation type="journal article" date="2013" name="Nature">
        <title>Insights into bilaterian evolution from three spiralian genomes.</title>
        <authorList>
            <person name="Simakov O."/>
            <person name="Marletaz F."/>
            <person name="Cho S.J."/>
            <person name="Edsinger-Gonzales E."/>
            <person name="Havlak P."/>
            <person name="Hellsten U."/>
            <person name="Kuo D.H."/>
            <person name="Larsson T."/>
            <person name="Lv J."/>
            <person name="Arendt D."/>
            <person name="Savage R."/>
            <person name="Osoegawa K."/>
            <person name="de Jong P."/>
            <person name="Grimwood J."/>
            <person name="Chapman J.A."/>
            <person name="Shapiro H."/>
            <person name="Aerts A."/>
            <person name="Otillar R.P."/>
            <person name="Terry A.Y."/>
            <person name="Boore J.L."/>
            <person name="Grigoriev I.V."/>
            <person name="Lindberg D.R."/>
            <person name="Seaver E.C."/>
            <person name="Weisblat D.A."/>
            <person name="Putnam N.H."/>
            <person name="Rokhsar D.S."/>
        </authorList>
    </citation>
    <scope>NUCLEOTIDE SEQUENCE [LARGE SCALE GENOMIC DNA]</scope>
</reference>
<dbReference type="EMBL" id="KB202849">
    <property type="protein sequence ID" value="ESO87767.1"/>
    <property type="molecule type" value="Genomic_DNA"/>
</dbReference>
<dbReference type="CTD" id="20249712"/>
<dbReference type="Gene3D" id="3.10.100.10">
    <property type="entry name" value="Mannose-Binding Protein A, subunit A"/>
    <property type="match status" value="1"/>
</dbReference>